<evidence type="ECO:0000256" key="1">
    <source>
        <dbReference type="SAM" id="Phobius"/>
    </source>
</evidence>
<evidence type="ECO:0000313" key="3">
    <source>
        <dbReference type="Proteomes" id="UP000612233"/>
    </source>
</evidence>
<organism evidence="2 3">
    <name type="scientific">Hymenobacter montanus</name>
    <dbReference type="NCBI Taxonomy" id="2771359"/>
    <lineage>
        <taxon>Bacteria</taxon>
        <taxon>Pseudomonadati</taxon>
        <taxon>Bacteroidota</taxon>
        <taxon>Cytophagia</taxon>
        <taxon>Cytophagales</taxon>
        <taxon>Hymenobacteraceae</taxon>
        <taxon>Hymenobacter</taxon>
    </lineage>
</organism>
<reference evidence="2" key="1">
    <citation type="submission" date="2020-09" db="EMBL/GenBank/DDBJ databases">
        <authorList>
            <person name="Kim M.K."/>
        </authorList>
    </citation>
    <scope>NUCLEOTIDE SEQUENCE</scope>
    <source>
        <strain evidence="2">BT664</strain>
    </source>
</reference>
<keyword evidence="1" id="KW-0472">Membrane</keyword>
<keyword evidence="1" id="KW-0812">Transmembrane</keyword>
<gene>
    <name evidence="2" type="ORF">IC235_00665</name>
</gene>
<proteinExistence type="predicted"/>
<comment type="caution">
    <text evidence="2">The sequence shown here is derived from an EMBL/GenBank/DDBJ whole genome shotgun (WGS) entry which is preliminary data.</text>
</comment>
<accession>A0A927BA44</accession>
<dbReference type="Proteomes" id="UP000612233">
    <property type="component" value="Unassembled WGS sequence"/>
</dbReference>
<feature type="transmembrane region" description="Helical" evidence="1">
    <location>
        <begin position="14"/>
        <end position="35"/>
    </location>
</feature>
<dbReference type="RefSeq" id="WP_223846999.1">
    <property type="nucleotide sequence ID" value="NZ_JACXAD010000001.1"/>
</dbReference>
<protein>
    <submittedName>
        <fullName evidence="2">Uncharacterized protein</fullName>
    </submittedName>
</protein>
<sequence>MQLEHAELYLWDTVISALASFMLGVLVASVSYRVLAANSVVGEWWYAKSGKSRG</sequence>
<evidence type="ECO:0000313" key="2">
    <source>
        <dbReference type="EMBL" id="MBD2766399.1"/>
    </source>
</evidence>
<dbReference type="EMBL" id="JACXAD010000001">
    <property type="protein sequence ID" value="MBD2766399.1"/>
    <property type="molecule type" value="Genomic_DNA"/>
</dbReference>
<name>A0A927BA44_9BACT</name>
<keyword evidence="3" id="KW-1185">Reference proteome</keyword>
<keyword evidence="1" id="KW-1133">Transmembrane helix</keyword>
<dbReference type="AlphaFoldDB" id="A0A927BA44"/>